<protein>
    <submittedName>
        <fullName evidence="3">Uncharacterized protein</fullName>
    </submittedName>
</protein>
<dbReference type="OrthoDB" id="3515863at2"/>
<organism evidence="3 4">
    <name type="scientific">Nonomuraea zeae</name>
    <dbReference type="NCBI Taxonomy" id="1642303"/>
    <lineage>
        <taxon>Bacteria</taxon>
        <taxon>Bacillati</taxon>
        <taxon>Actinomycetota</taxon>
        <taxon>Actinomycetes</taxon>
        <taxon>Streptosporangiales</taxon>
        <taxon>Streptosporangiaceae</taxon>
        <taxon>Nonomuraea</taxon>
    </lineage>
</organism>
<keyword evidence="2" id="KW-0732">Signal</keyword>
<feature type="compositionally biased region" description="Low complexity" evidence="1">
    <location>
        <begin position="208"/>
        <end position="223"/>
    </location>
</feature>
<dbReference type="AlphaFoldDB" id="A0A5S4G1F6"/>
<evidence type="ECO:0000313" key="4">
    <source>
        <dbReference type="Proteomes" id="UP000306628"/>
    </source>
</evidence>
<gene>
    <name evidence="3" type="ORF">ETD85_41700</name>
</gene>
<dbReference type="Proteomes" id="UP000306628">
    <property type="component" value="Unassembled WGS sequence"/>
</dbReference>
<feature type="compositionally biased region" description="Low complexity" evidence="1">
    <location>
        <begin position="114"/>
        <end position="127"/>
    </location>
</feature>
<sequence>MTRSLLLVSLAAGSLSAPVPASSAAIEPAIRAITVRPADPVVGAHDSIRLVIDVIAKGALGKNGVTVKVEPGAPPGPVLSAKPPVLDTPPVVDVPPVGDRPAVVEVPPVVKASPPASQVSAAGPPAAGTVQQPNLAQGPNAASLDAAVPGARPAPGAGMDPAPGTSLAPGAEPGIAPATRSNAAPGAGPAADRGTVQADAGPKDGRTAARPAVQPAVQPGAQPAVPPRLVWRLGASPVARMADGWEIWRFLPDKKLTRFYPTGTWTITATARGETGMTVTEYASFQFRRDTKLSSVRAEKAAGSAGGVRVRGSLSRIDPRGLTDYGPFAKQPLEVLWRADATATWEEVGRTTTDAAGAFVTNVPDRSGGYWRIRYAGTGHYASDVSKARQIA</sequence>
<name>A0A5S4G1F6_9ACTN</name>
<evidence type="ECO:0000256" key="2">
    <source>
        <dbReference type="SAM" id="SignalP"/>
    </source>
</evidence>
<feature type="signal peptide" evidence="2">
    <location>
        <begin position="1"/>
        <end position="21"/>
    </location>
</feature>
<feature type="region of interest" description="Disordered" evidence="1">
    <location>
        <begin position="114"/>
        <end position="224"/>
    </location>
</feature>
<evidence type="ECO:0000256" key="1">
    <source>
        <dbReference type="SAM" id="MobiDB-lite"/>
    </source>
</evidence>
<dbReference type="EMBL" id="VCKX01000190">
    <property type="protein sequence ID" value="TMR26682.1"/>
    <property type="molecule type" value="Genomic_DNA"/>
</dbReference>
<dbReference type="RefSeq" id="WP_138695357.1">
    <property type="nucleotide sequence ID" value="NZ_JBHSAZ010000096.1"/>
</dbReference>
<evidence type="ECO:0000313" key="3">
    <source>
        <dbReference type="EMBL" id="TMR26682.1"/>
    </source>
</evidence>
<feature type="chain" id="PRO_5039174398" evidence="2">
    <location>
        <begin position="22"/>
        <end position="392"/>
    </location>
</feature>
<reference evidence="3 4" key="1">
    <citation type="submission" date="2019-05" db="EMBL/GenBank/DDBJ databases">
        <title>Draft genome sequence of Nonomuraea zeae DSM 100528.</title>
        <authorList>
            <person name="Saricaoglu S."/>
            <person name="Isik K."/>
        </authorList>
    </citation>
    <scope>NUCLEOTIDE SEQUENCE [LARGE SCALE GENOMIC DNA]</scope>
    <source>
        <strain evidence="3 4">DSM 100528</strain>
    </source>
</reference>
<comment type="caution">
    <text evidence="3">The sequence shown here is derived from an EMBL/GenBank/DDBJ whole genome shotgun (WGS) entry which is preliminary data.</text>
</comment>
<feature type="compositionally biased region" description="Low complexity" evidence="1">
    <location>
        <begin position="146"/>
        <end position="164"/>
    </location>
</feature>
<proteinExistence type="predicted"/>
<accession>A0A5S4G1F6</accession>
<keyword evidence="4" id="KW-1185">Reference proteome</keyword>